<dbReference type="SUPFAM" id="SSF51445">
    <property type="entry name" value="(Trans)glycosidases"/>
    <property type="match status" value="1"/>
</dbReference>
<dbReference type="EMBL" id="CP071060">
    <property type="protein sequence ID" value="QSI76582.1"/>
    <property type="molecule type" value="Genomic_DNA"/>
</dbReference>
<evidence type="ECO:0000256" key="9">
    <source>
        <dbReference type="RuleBase" id="RU361175"/>
    </source>
</evidence>
<dbReference type="Proteomes" id="UP000663570">
    <property type="component" value="Chromosome"/>
</dbReference>
<name>A0ABX7M4B2_9RHOO</name>
<dbReference type="PRINTS" id="PR00131">
    <property type="entry name" value="GLHYDRLASE1"/>
</dbReference>
<dbReference type="InterPro" id="IPR017736">
    <property type="entry name" value="Glyco_hydro_1_beta-glucosidase"/>
</dbReference>
<keyword evidence="8" id="KW-0624">Polysaccharide degradation</keyword>
<dbReference type="NCBIfam" id="TIGR03356">
    <property type="entry name" value="BGL"/>
    <property type="match status" value="1"/>
</dbReference>
<organism evidence="10 11">
    <name type="scientific">Niveibacterium microcysteis</name>
    <dbReference type="NCBI Taxonomy" id="2811415"/>
    <lineage>
        <taxon>Bacteria</taxon>
        <taxon>Pseudomonadati</taxon>
        <taxon>Pseudomonadota</taxon>
        <taxon>Betaproteobacteria</taxon>
        <taxon>Rhodocyclales</taxon>
        <taxon>Rhodocyclaceae</taxon>
        <taxon>Niveibacterium</taxon>
    </lineage>
</organism>
<evidence type="ECO:0000256" key="5">
    <source>
        <dbReference type="ARBA" id="ARBA00023001"/>
    </source>
</evidence>
<dbReference type="EC" id="3.2.1.21" evidence="3 9"/>
<gene>
    <name evidence="10" type="ORF">JY500_19310</name>
</gene>
<evidence type="ECO:0000256" key="3">
    <source>
        <dbReference type="ARBA" id="ARBA00012744"/>
    </source>
</evidence>
<evidence type="ECO:0000313" key="11">
    <source>
        <dbReference type="Proteomes" id="UP000663570"/>
    </source>
</evidence>
<dbReference type="PANTHER" id="PTHR10353:SF36">
    <property type="entry name" value="LP05116P"/>
    <property type="match status" value="1"/>
</dbReference>
<dbReference type="Pfam" id="PF00232">
    <property type="entry name" value="Glyco_hydro_1"/>
    <property type="match status" value="1"/>
</dbReference>
<evidence type="ECO:0000256" key="7">
    <source>
        <dbReference type="ARBA" id="ARBA00023295"/>
    </source>
</evidence>
<evidence type="ECO:0000313" key="10">
    <source>
        <dbReference type="EMBL" id="QSI76582.1"/>
    </source>
</evidence>
<keyword evidence="11" id="KW-1185">Reference proteome</keyword>
<comment type="similarity">
    <text evidence="2 9">Belongs to the glycosyl hydrolase 1 family.</text>
</comment>
<evidence type="ECO:0000256" key="2">
    <source>
        <dbReference type="ARBA" id="ARBA00010838"/>
    </source>
</evidence>
<proteinExistence type="inferred from homology"/>
<dbReference type="InterPro" id="IPR033132">
    <property type="entry name" value="GH_1_N_CS"/>
</dbReference>
<keyword evidence="7 9" id="KW-0326">Glycosidase</keyword>
<reference evidence="10 11" key="1">
    <citation type="submission" date="2021-02" db="EMBL/GenBank/DDBJ databases">
        <title>Niveibacterium changnyeongensis HC41.</title>
        <authorList>
            <person name="Kang M."/>
        </authorList>
    </citation>
    <scope>NUCLEOTIDE SEQUENCE [LARGE SCALE GENOMIC DNA]</scope>
    <source>
        <strain evidence="10 11">HC41</strain>
    </source>
</reference>
<keyword evidence="6" id="KW-0119">Carbohydrate metabolism</keyword>
<dbReference type="InterPro" id="IPR017853">
    <property type="entry name" value="GH"/>
</dbReference>
<dbReference type="PROSITE" id="PS00653">
    <property type="entry name" value="GLYCOSYL_HYDROL_F1_2"/>
    <property type="match status" value="1"/>
</dbReference>
<dbReference type="RefSeq" id="WP_206254233.1">
    <property type="nucleotide sequence ID" value="NZ_CP071060.1"/>
</dbReference>
<evidence type="ECO:0000256" key="8">
    <source>
        <dbReference type="ARBA" id="ARBA00023326"/>
    </source>
</evidence>
<dbReference type="InterPro" id="IPR001360">
    <property type="entry name" value="Glyco_hydro_1"/>
</dbReference>
<keyword evidence="5" id="KW-0136">Cellulose degradation</keyword>
<keyword evidence="4 9" id="KW-0378">Hydrolase</keyword>
<dbReference type="PANTHER" id="PTHR10353">
    <property type="entry name" value="GLYCOSYL HYDROLASE"/>
    <property type="match status" value="1"/>
</dbReference>
<sequence>MNPTASPLCEALTKQPFPADFVWGVATSAYQIEGAANEGGRGLSIWDVFAGESGKVAGGDTGDVACDHYHRYREDVALMQQLNIDAYRFSIAWPRVQPDGAGAWNEQGWDFYARLLDALDEAGIAAHATLYHWDLPQALEDKGGWRNRDTAARFADYAAEFARRFGSRVKTIATHNEPLCTAMIGHEEGRFAPGLKDRKAAYQVAHNLLLSHGLAMRAMRAVGASAALGIVLNQSPAYPAAATEEARGAARLADAMVNRLFMDPLFRGAYPADLLAHLGADAPDVQPGDMALIGAPMDFLGINYYSRIWAGAAGERAPCELGVTDMGWEIYPQGFTEHLVRISRDYSPPPIYITENGCACADVLEGDAVHDSGRVDFLARHLEALRAAIALGADVRGYFHWSLLDNFEWDSGYAKRFGLIYVDYATQRRVLKDSARWYAAYITAQRNGATTQG</sequence>
<comment type="catalytic activity">
    <reaction evidence="1 9">
        <text>Hydrolysis of terminal, non-reducing beta-D-glucosyl residues with release of beta-D-glucose.</text>
        <dbReference type="EC" id="3.2.1.21"/>
    </reaction>
</comment>
<protein>
    <recommendedName>
        <fullName evidence="3 9">Beta-glucosidase</fullName>
        <ecNumber evidence="3 9">3.2.1.21</ecNumber>
    </recommendedName>
</protein>
<dbReference type="Gene3D" id="3.20.20.80">
    <property type="entry name" value="Glycosidases"/>
    <property type="match status" value="1"/>
</dbReference>
<accession>A0ABX7M4B2</accession>
<evidence type="ECO:0000256" key="6">
    <source>
        <dbReference type="ARBA" id="ARBA00023277"/>
    </source>
</evidence>
<evidence type="ECO:0000256" key="4">
    <source>
        <dbReference type="ARBA" id="ARBA00022801"/>
    </source>
</evidence>
<dbReference type="GO" id="GO:0004565">
    <property type="term" value="F:beta-galactosidase activity"/>
    <property type="evidence" value="ECO:0007669"/>
    <property type="project" value="UniProtKB-EC"/>
</dbReference>
<evidence type="ECO:0000256" key="1">
    <source>
        <dbReference type="ARBA" id="ARBA00000448"/>
    </source>
</evidence>